<dbReference type="EMBL" id="JAHLQF010000004">
    <property type="protein sequence ID" value="MBU5485757.1"/>
    <property type="molecule type" value="Genomic_DNA"/>
</dbReference>
<reference evidence="2 3" key="1">
    <citation type="submission" date="2021-06" db="EMBL/GenBank/DDBJ databases">
        <authorList>
            <person name="Sun Q."/>
            <person name="Li D."/>
        </authorList>
    </citation>
    <scope>NUCLEOTIDE SEQUENCE [LARGE SCALE GENOMIC DNA]</scope>
    <source>
        <strain evidence="2 3">MSJ-11</strain>
    </source>
</reference>
<comment type="caution">
    <text evidence="2">The sequence shown here is derived from an EMBL/GenBank/DDBJ whole genome shotgun (WGS) entry which is preliminary data.</text>
</comment>
<dbReference type="RefSeq" id="WP_216440332.1">
    <property type="nucleotide sequence ID" value="NZ_JAHLQF010000004.1"/>
</dbReference>
<accession>A0ABS6EKU1</accession>
<sequence length="104" mass="11896">MFNFFISSTDTKNLIVRADKRKRIIFPESKGFSYELLSPDLSGDIEYGLMKLIPGYCYSDEPMCHGGEGAAYVIEGKVRLYLAEYVYILNTGDSIRTFPHMNHK</sequence>
<name>A0ABS6EKU1_9CLOT</name>
<dbReference type="InterPro" id="IPR013096">
    <property type="entry name" value="Cupin_2"/>
</dbReference>
<evidence type="ECO:0000259" key="1">
    <source>
        <dbReference type="Pfam" id="PF07883"/>
    </source>
</evidence>
<dbReference type="Proteomes" id="UP000726170">
    <property type="component" value="Unassembled WGS sequence"/>
</dbReference>
<protein>
    <submittedName>
        <fullName evidence="2">Cupin domain-containing protein</fullName>
    </submittedName>
</protein>
<gene>
    <name evidence="2" type="ORF">KQI86_15665</name>
</gene>
<dbReference type="CDD" id="cd02209">
    <property type="entry name" value="cupin_XRE_C"/>
    <property type="match status" value="1"/>
</dbReference>
<organism evidence="2 3">
    <name type="scientific">Clostridium mobile</name>
    <dbReference type="NCBI Taxonomy" id="2841512"/>
    <lineage>
        <taxon>Bacteria</taxon>
        <taxon>Bacillati</taxon>
        <taxon>Bacillota</taxon>
        <taxon>Clostridia</taxon>
        <taxon>Eubacteriales</taxon>
        <taxon>Clostridiaceae</taxon>
        <taxon>Clostridium</taxon>
    </lineage>
</organism>
<proteinExistence type="predicted"/>
<dbReference type="Pfam" id="PF07883">
    <property type="entry name" value="Cupin_2"/>
    <property type="match status" value="1"/>
</dbReference>
<evidence type="ECO:0000313" key="3">
    <source>
        <dbReference type="Proteomes" id="UP000726170"/>
    </source>
</evidence>
<keyword evidence="3" id="KW-1185">Reference proteome</keyword>
<feature type="domain" description="Cupin type-2" evidence="1">
    <location>
        <begin position="49"/>
        <end position="104"/>
    </location>
</feature>
<evidence type="ECO:0000313" key="2">
    <source>
        <dbReference type="EMBL" id="MBU5485757.1"/>
    </source>
</evidence>